<evidence type="ECO:0000313" key="1">
    <source>
        <dbReference type="EMBL" id="KFB75898.1"/>
    </source>
</evidence>
<evidence type="ECO:0000313" key="2">
    <source>
        <dbReference type="Proteomes" id="UP000021315"/>
    </source>
</evidence>
<organism evidence="1 2">
    <name type="scientific">Candidatus Accumulibacter cognatus</name>
    <dbReference type="NCBI Taxonomy" id="2954383"/>
    <lineage>
        <taxon>Bacteria</taxon>
        <taxon>Pseudomonadati</taxon>
        <taxon>Pseudomonadota</taxon>
        <taxon>Betaproteobacteria</taxon>
        <taxon>Candidatus Accumulibacter</taxon>
    </lineage>
</organism>
<accession>A0A080M3W2</accession>
<reference evidence="1" key="1">
    <citation type="submission" date="2014-02" db="EMBL/GenBank/DDBJ databases">
        <title>Expanding our view of genomic diversity in Candidatus Accumulibacter clades.</title>
        <authorList>
            <person name="Skennerton C.T."/>
            <person name="Barr J.J."/>
            <person name="Slater F.R."/>
            <person name="Bond P.L."/>
            <person name="Tyson G.W."/>
        </authorList>
    </citation>
    <scope>NUCLEOTIDE SEQUENCE [LARGE SCALE GENOMIC DNA]</scope>
</reference>
<proteinExistence type="predicted"/>
<dbReference type="Proteomes" id="UP000021315">
    <property type="component" value="Unassembled WGS sequence"/>
</dbReference>
<gene>
    <name evidence="1" type="ORF">AW06_003065</name>
</gene>
<dbReference type="AlphaFoldDB" id="A0A080M3W2"/>
<protein>
    <submittedName>
        <fullName evidence="1">Uncharacterized protein</fullName>
    </submittedName>
</protein>
<dbReference type="STRING" id="1453999.AW06_003065"/>
<dbReference type="EMBL" id="JDST02000070">
    <property type="protein sequence ID" value="KFB75898.1"/>
    <property type="molecule type" value="Genomic_DNA"/>
</dbReference>
<name>A0A080M3W2_9PROT</name>
<keyword evidence="2" id="KW-1185">Reference proteome</keyword>
<comment type="caution">
    <text evidence="1">The sequence shown here is derived from an EMBL/GenBank/DDBJ whole genome shotgun (WGS) entry which is preliminary data.</text>
</comment>
<sequence>MKALISPYKFGNMVTFESLHMTEMLDMTEKLDGFAQRLKELRKQKNLSQTDLG</sequence>